<reference evidence="2 3" key="1">
    <citation type="submission" date="2020-07" db="EMBL/GenBank/DDBJ databases">
        <title>Draft genome and description of Aeromicrobium phoceense strain Marseille-Q0843 isolated from healthy skin swab.</title>
        <authorList>
            <person name="Boxberger M."/>
            <person name="La Scola B."/>
        </authorList>
    </citation>
    <scope>NUCLEOTIDE SEQUENCE [LARGE SCALE GENOMIC DNA]</scope>
    <source>
        <strain evidence="2 3">Marseille-Q0843</strain>
    </source>
</reference>
<dbReference type="PANTHER" id="PTHR46832:SF1">
    <property type="entry name" value="5'-METHYLTHIOADENOSINE_S-ADENOSYLHOMOCYSTEINE NUCLEOSIDASE"/>
    <property type="match status" value="1"/>
</dbReference>
<dbReference type="GO" id="GO:0008930">
    <property type="term" value="F:methylthioadenosine nucleosidase activity"/>
    <property type="evidence" value="ECO:0007669"/>
    <property type="project" value="TreeGrafter"/>
</dbReference>
<gene>
    <name evidence="2" type="ORF">H1W00_07645</name>
</gene>
<dbReference type="InterPro" id="IPR035994">
    <property type="entry name" value="Nucleoside_phosphorylase_sf"/>
</dbReference>
<feature type="domain" description="Nucleoside phosphorylase" evidence="1">
    <location>
        <begin position="25"/>
        <end position="84"/>
    </location>
</feature>
<dbReference type="GO" id="GO:0009116">
    <property type="term" value="P:nucleoside metabolic process"/>
    <property type="evidence" value="ECO:0007669"/>
    <property type="project" value="InterPro"/>
</dbReference>
<dbReference type="SUPFAM" id="SSF53167">
    <property type="entry name" value="Purine and uridine phosphorylases"/>
    <property type="match status" value="1"/>
</dbReference>
<sequence length="184" mass="19051">MRLDPARVLVIAATKAEAAHLPPEVPLVLTGIGKVEAAAATTEAIAALRPELVLNVGTAGALRPGLTGLFVPSVVVNHDYSADAIRALGHDAVDEIDLAGGDGTVLATGDLFVTDPVVRDAIAARAHLVDMEGFAVARACQRAGVPCRLVKIVSDAADDSALEWTAVVDACARLLGHWVRERLA</sequence>
<dbReference type="EMBL" id="JACEOG010000001">
    <property type="protein sequence ID" value="MBA4608347.1"/>
    <property type="molecule type" value="Genomic_DNA"/>
</dbReference>
<dbReference type="GO" id="GO:0008782">
    <property type="term" value="F:adenosylhomocysteine nucleosidase activity"/>
    <property type="evidence" value="ECO:0007669"/>
    <property type="project" value="TreeGrafter"/>
</dbReference>
<dbReference type="NCBIfam" id="NF004168">
    <property type="entry name" value="PRK05634.1"/>
    <property type="match status" value="1"/>
</dbReference>
<proteinExistence type="predicted"/>
<organism evidence="2 3">
    <name type="scientific">Aeromicrobium phoceense</name>
    <dbReference type="NCBI Taxonomy" id="2754045"/>
    <lineage>
        <taxon>Bacteria</taxon>
        <taxon>Bacillati</taxon>
        <taxon>Actinomycetota</taxon>
        <taxon>Actinomycetes</taxon>
        <taxon>Propionibacteriales</taxon>
        <taxon>Nocardioidaceae</taxon>
        <taxon>Aeromicrobium</taxon>
    </lineage>
</organism>
<feature type="domain" description="Nucleoside phosphorylase" evidence="1">
    <location>
        <begin position="105"/>
        <end position="166"/>
    </location>
</feature>
<dbReference type="GO" id="GO:0019284">
    <property type="term" value="P:L-methionine salvage from S-adenosylmethionine"/>
    <property type="evidence" value="ECO:0007669"/>
    <property type="project" value="TreeGrafter"/>
</dbReference>
<evidence type="ECO:0000313" key="3">
    <source>
        <dbReference type="Proteomes" id="UP000550354"/>
    </source>
</evidence>
<dbReference type="InterPro" id="IPR000845">
    <property type="entry name" value="Nucleoside_phosphorylase_d"/>
</dbReference>
<dbReference type="GO" id="GO:0005829">
    <property type="term" value="C:cytosol"/>
    <property type="evidence" value="ECO:0007669"/>
    <property type="project" value="TreeGrafter"/>
</dbReference>
<accession>A0A838XET9</accession>
<evidence type="ECO:0000259" key="1">
    <source>
        <dbReference type="Pfam" id="PF01048"/>
    </source>
</evidence>
<comment type="caution">
    <text evidence="2">The sequence shown here is derived from an EMBL/GenBank/DDBJ whole genome shotgun (WGS) entry which is preliminary data.</text>
</comment>
<name>A0A838XET9_9ACTN</name>
<protein>
    <submittedName>
        <fullName evidence="2">Nucleosidase</fullName>
    </submittedName>
</protein>
<dbReference type="Pfam" id="PF01048">
    <property type="entry name" value="PNP_UDP_1"/>
    <property type="match status" value="2"/>
</dbReference>
<dbReference type="AlphaFoldDB" id="A0A838XET9"/>
<dbReference type="PANTHER" id="PTHR46832">
    <property type="entry name" value="5'-METHYLTHIOADENOSINE/S-ADENOSYLHOMOCYSTEINE NUCLEOSIDASE"/>
    <property type="match status" value="1"/>
</dbReference>
<dbReference type="Gene3D" id="3.40.50.1580">
    <property type="entry name" value="Nucleoside phosphorylase domain"/>
    <property type="match status" value="1"/>
</dbReference>
<keyword evidence="3" id="KW-1185">Reference proteome</keyword>
<dbReference type="RefSeq" id="WP_181755154.1">
    <property type="nucleotide sequence ID" value="NZ_JACEOG010000001.1"/>
</dbReference>
<evidence type="ECO:0000313" key="2">
    <source>
        <dbReference type="EMBL" id="MBA4608347.1"/>
    </source>
</evidence>
<dbReference type="Proteomes" id="UP000550354">
    <property type="component" value="Unassembled WGS sequence"/>
</dbReference>